<dbReference type="InterPro" id="IPR006179">
    <property type="entry name" value="5_nucleotidase/apyrase"/>
</dbReference>
<comment type="caution">
    <text evidence="2">The sequence shown here is derived from an EMBL/GenBank/DDBJ whole genome shotgun (WGS) entry which is preliminary data.</text>
</comment>
<evidence type="ECO:0000259" key="1">
    <source>
        <dbReference type="Pfam" id="PF02872"/>
    </source>
</evidence>
<dbReference type="InterPro" id="IPR036907">
    <property type="entry name" value="5'-Nucleotdase_C_sf"/>
</dbReference>
<dbReference type="PANTHER" id="PTHR11575">
    <property type="entry name" value="5'-NUCLEOTIDASE-RELATED"/>
    <property type="match status" value="1"/>
</dbReference>
<accession>A0A9D2G056</accession>
<dbReference type="EMBL" id="DXBE01000062">
    <property type="protein sequence ID" value="HIZ69866.1"/>
    <property type="molecule type" value="Genomic_DNA"/>
</dbReference>
<dbReference type="Proteomes" id="UP000824055">
    <property type="component" value="Unassembled WGS sequence"/>
</dbReference>
<dbReference type="GO" id="GO:0009166">
    <property type="term" value="P:nucleotide catabolic process"/>
    <property type="evidence" value="ECO:0007669"/>
    <property type="project" value="InterPro"/>
</dbReference>
<gene>
    <name evidence="2" type="ORF">H9966_08320</name>
</gene>
<name>A0A9D2G056_9BACT</name>
<dbReference type="InterPro" id="IPR008334">
    <property type="entry name" value="5'-Nucleotdase_C"/>
</dbReference>
<feature type="domain" description="5'-Nucleotidase C-terminal" evidence="1">
    <location>
        <begin position="68"/>
        <end position="213"/>
    </location>
</feature>
<evidence type="ECO:0000313" key="2">
    <source>
        <dbReference type="EMBL" id="HIZ69866.1"/>
    </source>
</evidence>
<evidence type="ECO:0000313" key="3">
    <source>
        <dbReference type="Proteomes" id="UP000824055"/>
    </source>
</evidence>
<dbReference type="Gene3D" id="3.90.780.10">
    <property type="entry name" value="5'-Nucleotidase, C-terminal domain"/>
    <property type="match status" value="1"/>
</dbReference>
<organism evidence="2 3">
    <name type="scientific">Candidatus Prevotella avicola</name>
    <dbReference type="NCBI Taxonomy" id="2838738"/>
    <lineage>
        <taxon>Bacteria</taxon>
        <taxon>Pseudomonadati</taxon>
        <taxon>Bacteroidota</taxon>
        <taxon>Bacteroidia</taxon>
        <taxon>Bacteroidales</taxon>
        <taxon>Prevotellaceae</taxon>
        <taxon>Prevotella</taxon>
    </lineage>
</organism>
<reference evidence="2" key="2">
    <citation type="submission" date="2021-04" db="EMBL/GenBank/DDBJ databases">
        <authorList>
            <person name="Gilroy R."/>
        </authorList>
    </citation>
    <scope>NUCLEOTIDE SEQUENCE</scope>
    <source>
        <strain evidence="2">ChiHecec3B27-8219</strain>
    </source>
</reference>
<dbReference type="SUPFAM" id="SSF55816">
    <property type="entry name" value="5'-nucleotidase (syn. UDP-sugar hydrolase), C-terminal domain"/>
    <property type="match status" value="1"/>
</dbReference>
<protein>
    <submittedName>
        <fullName evidence="2">5'-nucleotidase C-terminal domain-containing protein</fullName>
    </submittedName>
</protein>
<dbReference type="Pfam" id="PF02872">
    <property type="entry name" value="5_nucleotid_C"/>
    <property type="match status" value="1"/>
</dbReference>
<reference evidence="2" key="1">
    <citation type="journal article" date="2021" name="PeerJ">
        <title>Extensive microbial diversity within the chicken gut microbiome revealed by metagenomics and culture.</title>
        <authorList>
            <person name="Gilroy R."/>
            <person name="Ravi A."/>
            <person name="Getino M."/>
            <person name="Pursley I."/>
            <person name="Horton D.L."/>
            <person name="Alikhan N.F."/>
            <person name="Baker D."/>
            <person name="Gharbi K."/>
            <person name="Hall N."/>
            <person name="Watson M."/>
            <person name="Adriaenssens E.M."/>
            <person name="Foster-Nyarko E."/>
            <person name="Jarju S."/>
            <person name="Secka A."/>
            <person name="Antonio M."/>
            <person name="Oren A."/>
            <person name="Chaudhuri R.R."/>
            <person name="La Ragione R."/>
            <person name="Hildebrand F."/>
            <person name="Pallen M.J."/>
        </authorList>
    </citation>
    <scope>NUCLEOTIDE SEQUENCE</scope>
    <source>
        <strain evidence="2">ChiHecec3B27-8219</strain>
    </source>
</reference>
<dbReference type="PANTHER" id="PTHR11575:SF24">
    <property type="entry name" value="5'-NUCLEOTIDASE"/>
    <property type="match status" value="1"/>
</dbReference>
<dbReference type="PRINTS" id="PR01607">
    <property type="entry name" value="APYRASEFAMLY"/>
</dbReference>
<proteinExistence type="predicted"/>
<dbReference type="AlphaFoldDB" id="A0A9D2G056"/>
<sequence length="259" mass="28310">MNNRSKIFGLAFCTALALQWGCSSRYAVSGVERAQLLVDSRYDKAPDSAAWKFISPYKRQVDSIMSPVVGTIATDMEALRPESSLSNLLADILVWAGQAFDERPDFAVYNMGGIRASLSKGEVTFGDIVDVAPFENKICFMTLSGDQVMALFRQMASRGGEGISHGAHLEITPDGQLLAATLNGEPISPAREYRVATLDYLAEGNDQLVAFKEGTQRLLPQGEANNVRFVISEYFKERQAKGETVTSAVEGRIVVKSQK</sequence>
<dbReference type="GO" id="GO:0016787">
    <property type="term" value="F:hydrolase activity"/>
    <property type="evidence" value="ECO:0007669"/>
    <property type="project" value="InterPro"/>
</dbReference>